<dbReference type="Proteomes" id="UP000037029">
    <property type="component" value="Chromosome"/>
</dbReference>
<dbReference type="EMBL" id="CP020925">
    <property type="protein sequence ID" value="ATP18289.1"/>
    <property type="molecule type" value="Genomic_DNA"/>
</dbReference>
<accession>A0A0J9CUP5</accession>
<protein>
    <submittedName>
        <fullName evidence="1">Uncharacterized protein</fullName>
    </submittedName>
</protein>
<dbReference type="AlphaFoldDB" id="A0A0J9CUP5"/>
<proteinExistence type="predicted"/>
<sequence>MDEAQIQAIIEQAMHHRGWIANSYAQVEYLLGDLIGRCRQFPEYAVHTGQVTHSAARRIKKIRAMLNLGGPLAPFADRLITTLDAFEANDWVRNLLAHGFCTFHHTPTGDAGLTFSKFDRDAAQAAEDDFALIERTFRLVDLEYHRAQLTAQAQDAVQLFSTIHDEFGWKGGAVS</sequence>
<organism evidence="1 2">
    <name type="scientific">Sphingobium yanoikuyae</name>
    <name type="common">Sphingomonas yanoikuyae</name>
    <dbReference type="NCBI Taxonomy" id="13690"/>
    <lineage>
        <taxon>Bacteria</taxon>
        <taxon>Pseudomonadati</taxon>
        <taxon>Pseudomonadota</taxon>
        <taxon>Alphaproteobacteria</taxon>
        <taxon>Sphingomonadales</taxon>
        <taxon>Sphingomonadaceae</taxon>
        <taxon>Sphingobium</taxon>
    </lineage>
</organism>
<evidence type="ECO:0000313" key="2">
    <source>
        <dbReference type="Proteomes" id="UP000037029"/>
    </source>
</evidence>
<evidence type="ECO:0000313" key="1">
    <source>
        <dbReference type="EMBL" id="ATP18289.1"/>
    </source>
</evidence>
<gene>
    <name evidence="1" type="ORF">BV87_07710</name>
</gene>
<reference evidence="1 2" key="1">
    <citation type="submission" date="2017-04" db="EMBL/GenBank/DDBJ databases">
        <title>Characterization, genome and methylation analysis of a phthalic acid esters degrading strain Sphingobium yanoikuyae SHJ.</title>
        <authorList>
            <person name="Feng L."/>
        </authorList>
    </citation>
    <scope>NUCLEOTIDE SEQUENCE [LARGE SCALE GENOMIC DNA]</scope>
    <source>
        <strain evidence="1 2">SHJ</strain>
    </source>
</reference>
<name>A0A0J9CUP5_SPHYA</name>
<dbReference type="RefSeq" id="WP_048939307.1">
    <property type="nucleotide sequence ID" value="NZ_CP020925.1"/>
</dbReference>